<dbReference type="SUPFAM" id="SSF48452">
    <property type="entry name" value="TPR-like"/>
    <property type="match status" value="1"/>
</dbReference>
<gene>
    <name evidence="2" type="ORF">BAUCODRAFT_319350</name>
</gene>
<reference evidence="2 3" key="1">
    <citation type="journal article" date="2012" name="PLoS Pathog.">
        <title>Diverse lifestyles and strategies of plant pathogenesis encoded in the genomes of eighteen Dothideomycetes fungi.</title>
        <authorList>
            <person name="Ohm R.A."/>
            <person name="Feau N."/>
            <person name="Henrissat B."/>
            <person name="Schoch C.L."/>
            <person name="Horwitz B.A."/>
            <person name="Barry K.W."/>
            <person name="Condon B.J."/>
            <person name="Copeland A.C."/>
            <person name="Dhillon B."/>
            <person name="Glaser F."/>
            <person name="Hesse C.N."/>
            <person name="Kosti I."/>
            <person name="LaButti K."/>
            <person name="Lindquist E.A."/>
            <person name="Lucas S."/>
            <person name="Salamov A.A."/>
            <person name="Bradshaw R.E."/>
            <person name="Ciuffetti L."/>
            <person name="Hamelin R.C."/>
            <person name="Kema G.H.J."/>
            <person name="Lawrence C."/>
            <person name="Scott J.A."/>
            <person name="Spatafora J.W."/>
            <person name="Turgeon B.G."/>
            <person name="de Wit P.J.G.M."/>
            <person name="Zhong S."/>
            <person name="Goodwin S.B."/>
            <person name="Grigoriev I.V."/>
        </authorList>
    </citation>
    <scope>NUCLEOTIDE SEQUENCE [LARGE SCALE GENOMIC DNA]</scope>
    <source>
        <strain evidence="2 3">UAMH 10762</strain>
    </source>
</reference>
<sequence>MAHAIDVLIENEQNQRPWLDLDVPRAVYLLEDQQNLASYYMQCNNWQAAADTCERMIAHWEAVSSIIIPVYWTDMVSAVLYYLGLLCEKKAWPRAIGLLERTSNHPKRFEESFLSCYQYMLQNPETLQRLAYETGNLALVDRLPSNAFVTAGRYGSDGQTSLVRYEWAILFLRLDSSRVHEAIALLEAVLEDEEVLDATNGFYWLKDQAERELARAFFDKTLHARENDKWQDVAVYADKLVRLVTSDIDANGKILFGTRECSKTLAAWDRINGRPRRARQCVRTAVTLGIDMLSDTDPDNDFTAWNYLCDALLAVGDTKGAIATVNMLRQGLLPEPVAEGSEPNDKEGTQGEKASKIDHESITDETDIPARADPGKNEGANGSAPNGEQNVSFPDTNSASTKRVHFSSDAQPAKEASEESIGDNEAIPTDENEKAATACTTEPTASGTVHLRQ</sequence>
<keyword evidence="3" id="KW-1185">Reference proteome</keyword>
<evidence type="ECO:0000313" key="3">
    <source>
        <dbReference type="Proteomes" id="UP000011761"/>
    </source>
</evidence>
<feature type="compositionally biased region" description="Polar residues" evidence="1">
    <location>
        <begin position="438"/>
        <end position="447"/>
    </location>
</feature>
<feature type="compositionally biased region" description="Basic and acidic residues" evidence="1">
    <location>
        <begin position="343"/>
        <end position="376"/>
    </location>
</feature>
<evidence type="ECO:0000313" key="2">
    <source>
        <dbReference type="EMBL" id="EMC91242.1"/>
    </source>
</evidence>
<feature type="region of interest" description="Disordered" evidence="1">
    <location>
        <begin position="334"/>
        <end position="453"/>
    </location>
</feature>
<dbReference type="OrthoDB" id="448455at2759"/>
<dbReference type="InterPro" id="IPR011990">
    <property type="entry name" value="TPR-like_helical_dom_sf"/>
</dbReference>
<organism evidence="2 3">
    <name type="scientific">Baudoinia panamericana (strain UAMH 10762)</name>
    <name type="common">Angels' share fungus</name>
    <name type="synonym">Baudoinia compniacensis (strain UAMH 10762)</name>
    <dbReference type="NCBI Taxonomy" id="717646"/>
    <lineage>
        <taxon>Eukaryota</taxon>
        <taxon>Fungi</taxon>
        <taxon>Dikarya</taxon>
        <taxon>Ascomycota</taxon>
        <taxon>Pezizomycotina</taxon>
        <taxon>Dothideomycetes</taxon>
        <taxon>Dothideomycetidae</taxon>
        <taxon>Mycosphaerellales</taxon>
        <taxon>Teratosphaeriaceae</taxon>
        <taxon>Baudoinia</taxon>
    </lineage>
</organism>
<dbReference type="HOGENOM" id="CLU_604078_0_0_1"/>
<accession>M2LBK4</accession>
<protein>
    <submittedName>
        <fullName evidence="2">Uncharacterized protein</fullName>
    </submittedName>
</protein>
<dbReference type="Proteomes" id="UP000011761">
    <property type="component" value="Unassembled WGS sequence"/>
</dbReference>
<dbReference type="RefSeq" id="XP_007681658.1">
    <property type="nucleotide sequence ID" value="XM_007683468.1"/>
</dbReference>
<proteinExistence type="predicted"/>
<name>M2LBK4_BAUPA</name>
<dbReference type="AlphaFoldDB" id="M2LBK4"/>
<feature type="compositionally biased region" description="Polar residues" evidence="1">
    <location>
        <begin position="383"/>
        <end position="401"/>
    </location>
</feature>
<evidence type="ECO:0000256" key="1">
    <source>
        <dbReference type="SAM" id="MobiDB-lite"/>
    </source>
</evidence>
<dbReference type="EMBL" id="KB445564">
    <property type="protein sequence ID" value="EMC91242.1"/>
    <property type="molecule type" value="Genomic_DNA"/>
</dbReference>
<dbReference type="Gene3D" id="1.25.40.10">
    <property type="entry name" value="Tetratricopeptide repeat domain"/>
    <property type="match status" value="1"/>
</dbReference>
<dbReference type="KEGG" id="bcom:BAUCODRAFT_319350"/>
<dbReference type="GeneID" id="19111642"/>